<dbReference type="Pfam" id="PF04479">
    <property type="entry name" value="RTA1"/>
    <property type="match status" value="1"/>
</dbReference>
<keyword evidence="2 6" id="KW-0812">Transmembrane</keyword>
<accession>A0AAD3YBD9</accession>
<feature type="region of interest" description="Disordered" evidence="5">
    <location>
        <begin position="1"/>
        <end position="20"/>
    </location>
</feature>
<sequence>MDASSIRIPGYRGPINPNPNPPDGEARISIYLYRPWLAAGIVGAAVFGLVMLVQLWYMLRRRGTRWFHGLLAFGALMEVGGYAARIKGYQNMFRVYVFVASYFLIVVAPIPIAAAIYLMLTYAASRWPNGRRLLVMPPKVMVTLFITVDIITIAVQVLGAAMVGVVQTKLNRNERAPMTIKTAGYILLAGLAVQTAFFTTFMLLLLLAITRVPRLELPPGLARPLRMLLYSNLAAGFFVLLRTVYRLAVECQGYFGSANSSQTLFTVFEMVPVIVAMTILSAVPVARWFPKAEHLEHLEHPEQTSQAWQTQSDVTHEVKD</sequence>
<evidence type="ECO:0000256" key="2">
    <source>
        <dbReference type="ARBA" id="ARBA00022692"/>
    </source>
</evidence>
<feature type="transmembrane region" description="Helical" evidence="6">
    <location>
        <begin position="140"/>
        <end position="165"/>
    </location>
</feature>
<feature type="transmembrane region" description="Helical" evidence="6">
    <location>
        <begin position="66"/>
        <end position="84"/>
    </location>
</feature>
<feature type="transmembrane region" description="Helical" evidence="6">
    <location>
        <begin position="227"/>
        <end position="245"/>
    </location>
</feature>
<feature type="transmembrane region" description="Helical" evidence="6">
    <location>
        <begin position="185"/>
        <end position="207"/>
    </location>
</feature>
<dbReference type="InterPro" id="IPR007568">
    <property type="entry name" value="RTA1"/>
</dbReference>
<evidence type="ECO:0000256" key="5">
    <source>
        <dbReference type="SAM" id="MobiDB-lite"/>
    </source>
</evidence>
<dbReference type="PANTHER" id="PTHR31465:SF1">
    <property type="entry name" value="PROTEIN RTA1-RELATED"/>
    <property type="match status" value="1"/>
</dbReference>
<dbReference type="GO" id="GO:0016020">
    <property type="term" value="C:membrane"/>
    <property type="evidence" value="ECO:0007669"/>
    <property type="project" value="UniProtKB-SubCell"/>
</dbReference>
<keyword evidence="8" id="KW-1185">Reference proteome</keyword>
<feature type="transmembrane region" description="Helical" evidence="6">
    <location>
        <begin position="96"/>
        <end position="120"/>
    </location>
</feature>
<dbReference type="PANTHER" id="PTHR31465">
    <property type="entry name" value="PROTEIN RTA1-RELATED"/>
    <property type="match status" value="1"/>
</dbReference>
<evidence type="ECO:0000256" key="4">
    <source>
        <dbReference type="ARBA" id="ARBA00023136"/>
    </source>
</evidence>
<evidence type="ECO:0000256" key="1">
    <source>
        <dbReference type="ARBA" id="ARBA00004141"/>
    </source>
</evidence>
<keyword evidence="4 6" id="KW-0472">Membrane</keyword>
<comment type="caution">
    <text evidence="7">The sequence shown here is derived from an EMBL/GenBank/DDBJ whole genome shotgun (WGS) entry which is preliminary data.</text>
</comment>
<feature type="transmembrane region" description="Helical" evidence="6">
    <location>
        <begin position="265"/>
        <end position="286"/>
    </location>
</feature>
<feature type="compositionally biased region" description="Polar residues" evidence="5">
    <location>
        <begin position="303"/>
        <end position="313"/>
    </location>
</feature>
<reference evidence="7" key="1">
    <citation type="journal article" date="2023" name="BMC Genomics">
        <title>Chromosome-level genome assemblies of Cutaneotrichosporon spp. (Trichosporonales, Basidiomycota) reveal imbalanced evolution between nucleotide sequences and chromosome synteny.</title>
        <authorList>
            <person name="Kobayashi Y."/>
            <person name="Kayamori A."/>
            <person name="Aoki K."/>
            <person name="Shiwa Y."/>
            <person name="Matsutani M."/>
            <person name="Fujita N."/>
            <person name="Sugita T."/>
            <person name="Iwasaki W."/>
            <person name="Tanaka N."/>
            <person name="Takashima M."/>
        </authorList>
    </citation>
    <scope>NUCLEOTIDE SEQUENCE</scope>
    <source>
        <strain evidence="7">HIS016</strain>
    </source>
</reference>
<gene>
    <name evidence="7" type="ORF">CspeluHIS016_0210590</name>
</gene>
<feature type="region of interest" description="Disordered" evidence="5">
    <location>
        <begin position="300"/>
        <end position="320"/>
    </location>
</feature>
<evidence type="ECO:0000313" key="7">
    <source>
        <dbReference type="EMBL" id="GMK56003.1"/>
    </source>
</evidence>
<keyword evidence="3 6" id="KW-1133">Transmembrane helix</keyword>
<reference evidence="7" key="2">
    <citation type="submission" date="2023-06" db="EMBL/GenBank/DDBJ databases">
        <authorList>
            <person name="Kobayashi Y."/>
            <person name="Kayamori A."/>
            <person name="Aoki K."/>
            <person name="Shiwa Y."/>
            <person name="Fujita N."/>
            <person name="Sugita T."/>
            <person name="Iwasaki W."/>
            <person name="Tanaka N."/>
            <person name="Takashima M."/>
        </authorList>
    </citation>
    <scope>NUCLEOTIDE SEQUENCE</scope>
    <source>
        <strain evidence="7">HIS016</strain>
    </source>
</reference>
<evidence type="ECO:0000256" key="6">
    <source>
        <dbReference type="SAM" id="Phobius"/>
    </source>
</evidence>
<organism evidence="7 8">
    <name type="scientific">Cutaneotrichosporon spelunceum</name>
    <dbReference type="NCBI Taxonomy" id="1672016"/>
    <lineage>
        <taxon>Eukaryota</taxon>
        <taxon>Fungi</taxon>
        <taxon>Dikarya</taxon>
        <taxon>Basidiomycota</taxon>
        <taxon>Agaricomycotina</taxon>
        <taxon>Tremellomycetes</taxon>
        <taxon>Trichosporonales</taxon>
        <taxon>Trichosporonaceae</taxon>
        <taxon>Cutaneotrichosporon</taxon>
    </lineage>
</organism>
<dbReference type="Proteomes" id="UP001222932">
    <property type="component" value="Unassembled WGS sequence"/>
</dbReference>
<proteinExistence type="predicted"/>
<feature type="transmembrane region" description="Helical" evidence="6">
    <location>
        <begin position="36"/>
        <end position="59"/>
    </location>
</feature>
<evidence type="ECO:0008006" key="9">
    <source>
        <dbReference type="Google" id="ProtNLM"/>
    </source>
</evidence>
<comment type="subcellular location">
    <subcellularLocation>
        <location evidence="1">Membrane</location>
        <topology evidence="1">Multi-pass membrane protein</topology>
    </subcellularLocation>
</comment>
<evidence type="ECO:0000313" key="8">
    <source>
        <dbReference type="Proteomes" id="UP001222932"/>
    </source>
</evidence>
<dbReference type="AlphaFoldDB" id="A0AAD3YBD9"/>
<name>A0AAD3YBD9_9TREE</name>
<dbReference type="EMBL" id="BTCM01000002">
    <property type="protein sequence ID" value="GMK56003.1"/>
    <property type="molecule type" value="Genomic_DNA"/>
</dbReference>
<evidence type="ECO:0000256" key="3">
    <source>
        <dbReference type="ARBA" id="ARBA00022989"/>
    </source>
</evidence>
<protein>
    <recommendedName>
        <fullName evidence="9">RTA1-domain-containing protein</fullName>
    </recommendedName>
</protein>